<name>A0A4Z2HLN0_9TELE</name>
<evidence type="ECO:0000313" key="2">
    <source>
        <dbReference type="Proteomes" id="UP000314294"/>
    </source>
</evidence>
<protein>
    <submittedName>
        <fullName evidence="1">Uncharacterized protein</fullName>
    </submittedName>
</protein>
<comment type="caution">
    <text evidence="1">The sequence shown here is derived from an EMBL/GenBank/DDBJ whole genome shotgun (WGS) entry which is preliminary data.</text>
</comment>
<reference evidence="1 2" key="1">
    <citation type="submission" date="2019-03" db="EMBL/GenBank/DDBJ databases">
        <title>First draft genome of Liparis tanakae, snailfish: a comprehensive survey of snailfish specific genes.</title>
        <authorList>
            <person name="Kim W."/>
            <person name="Song I."/>
            <person name="Jeong J.-H."/>
            <person name="Kim D."/>
            <person name="Kim S."/>
            <person name="Ryu S."/>
            <person name="Song J.Y."/>
            <person name="Lee S.K."/>
        </authorList>
    </citation>
    <scope>NUCLEOTIDE SEQUENCE [LARGE SCALE GENOMIC DNA]</scope>
    <source>
        <tissue evidence="1">Muscle</tissue>
    </source>
</reference>
<dbReference type="AlphaFoldDB" id="A0A4Z2HLN0"/>
<organism evidence="1 2">
    <name type="scientific">Liparis tanakae</name>
    <name type="common">Tanaka's snailfish</name>
    <dbReference type="NCBI Taxonomy" id="230148"/>
    <lineage>
        <taxon>Eukaryota</taxon>
        <taxon>Metazoa</taxon>
        <taxon>Chordata</taxon>
        <taxon>Craniata</taxon>
        <taxon>Vertebrata</taxon>
        <taxon>Euteleostomi</taxon>
        <taxon>Actinopterygii</taxon>
        <taxon>Neopterygii</taxon>
        <taxon>Teleostei</taxon>
        <taxon>Neoteleostei</taxon>
        <taxon>Acanthomorphata</taxon>
        <taxon>Eupercaria</taxon>
        <taxon>Perciformes</taxon>
        <taxon>Cottioidei</taxon>
        <taxon>Cottales</taxon>
        <taxon>Liparidae</taxon>
        <taxon>Liparis</taxon>
    </lineage>
</organism>
<accession>A0A4Z2HLN0</accession>
<gene>
    <name evidence="1" type="ORF">EYF80_022978</name>
</gene>
<dbReference type="EMBL" id="SRLO01000214">
    <property type="protein sequence ID" value="TNN66736.1"/>
    <property type="molecule type" value="Genomic_DNA"/>
</dbReference>
<keyword evidence="2" id="KW-1185">Reference proteome</keyword>
<evidence type="ECO:0000313" key="1">
    <source>
        <dbReference type="EMBL" id="TNN66736.1"/>
    </source>
</evidence>
<proteinExistence type="predicted"/>
<sequence length="143" mass="15814">MVLRRSAVKLRPACLQDHLFFPLLEHILPLLGRLGEATSSDLHAVRLAEALLGCPAGPLLVTWCGARLRRGPLYGLREEHGQNICDGLPHPAWRINPTITTLLTFNPKLTDLRGERHLDATLQDVVSGDLYGAGQLQILHHQV</sequence>
<dbReference type="Proteomes" id="UP000314294">
    <property type="component" value="Unassembled WGS sequence"/>
</dbReference>